<proteinExistence type="predicted"/>
<evidence type="ECO:0000256" key="1">
    <source>
        <dbReference type="SAM" id="SignalP"/>
    </source>
</evidence>
<feature type="non-terminal residue" evidence="2">
    <location>
        <position position="1"/>
    </location>
</feature>
<organism evidence="2 3">
    <name type="scientific">Mesorhabditis spiculigera</name>
    <dbReference type="NCBI Taxonomy" id="96644"/>
    <lineage>
        <taxon>Eukaryota</taxon>
        <taxon>Metazoa</taxon>
        <taxon>Ecdysozoa</taxon>
        <taxon>Nematoda</taxon>
        <taxon>Chromadorea</taxon>
        <taxon>Rhabditida</taxon>
        <taxon>Rhabditina</taxon>
        <taxon>Rhabditomorpha</taxon>
        <taxon>Rhabditoidea</taxon>
        <taxon>Rhabditidae</taxon>
        <taxon>Mesorhabditinae</taxon>
        <taxon>Mesorhabditis</taxon>
    </lineage>
</organism>
<accession>A0AA36CEW0</accession>
<dbReference type="AlphaFoldDB" id="A0AA36CEW0"/>
<dbReference type="Proteomes" id="UP001177023">
    <property type="component" value="Unassembled WGS sequence"/>
</dbReference>
<name>A0AA36CEW0_9BILA</name>
<feature type="signal peptide" evidence="1">
    <location>
        <begin position="1"/>
        <end position="18"/>
    </location>
</feature>
<keyword evidence="3" id="KW-1185">Reference proteome</keyword>
<evidence type="ECO:0008006" key="4">
    <source>
        <dbReference type="Google" id="ProtNLM"/>
    </source>
</evidence>
<gene>
    <name evidence="2" type="ORF">MSPICULIGERA_LOCUS6264</name>
</gene>
<evidence type="ECO:0000313" key="3">
    <source>
        <dbReference type="Proteomes" id="UP001177023"/>
    </source>
</evidence>
<comment type="caution">
    <text evidence="2">The sequence shown here is derived from an EMBL/GenBank/DDBJ whole genome shotgun (WGS) entry which is preliminary data.</text>
</comment>
<evidence type="ECO:0000313" key="2">
    <source>
        <dbReference type="EMBL" id="CAJ0567724.1"/>
    </source>
</evidence>
<sequence length="96" mass="10319">MRNLVFILALALLGCAIGKLPLGCPKHSSWEFEVGCDTCAVRGPGAAKPVGCAMKPRWRCQCDDGFARLSHEDEGDCMRADTCPPNDSLPDGSHED</sequence>
<dbReference type="PROSITE" id="PS51257">
    <property type="entry name" value="PROKAR_LIPOPROTEIN"/>
    <property type="match status" value="1"/>
</dbReference>
<feature type="chain" id="PRO_5041346769" description="TIL domain-containing protein" evidence="1">
    <location>
        <begin position="19"/>
        <end position="96"/>
    </location>
</feature>
<reference evidence="2" key="1">
    <citation type="submission" date="2023-06" db="EMBL/GenBank/DDBJ databases">
        <authorList>
            <person name="Delattre M."/>
        </authorList>
    </citation>
    <scope>NUCLEOTIDE SEQUENCE</scope>
    <source>
        <strain evidence="2">AF72</strain>
    </source>
</reference>
<keyword evidence="1" id="KW-0732">Signal</keyword>
<dbReference type="EMBL" id="CATQJA010001549">
    <property type="protein sequence ID" value="CAJ0567724.1"/>
    <property type="molecule type" value="Genomic_DNA"/>
</dbReference>
<protein>
    <recommendedName>
        <fullName evidence="4">TIL domain-containing protein</fullName>
    </recommendedName>
</protein>